<dbReference type="EMBL" id="JAGMWT010000005">
    <property type="protein sequence ID" value="KAH7128777.1"/>
    <property type="molecule type" value="Genomic_DNA"/>
</dbReference>
<accession>A0A9P9IQ00</accession>
<comment type="caution">
    <text evidence="2">The sequence shown here is derived from an EMBL/GenBank/DDBJ whole genome shotgun (WGS) entry which is preliminary data.</text>
</comment>
<feature type="transmembrane region" description="Helical" evidence="1">
    <location>
        <begin position="35"/>
        <end position="53"/>
    </location>
</feature>
<feature type="transmembrane region" description="Helical" evidence="1">
    <location>
        <begin position="6"/>
        <end position="23"/>
    </location>
</feature>
<evidence type="ECO:0000313" key="2">
    <source>
        <dbReference type="EMBL" id="KAH7128777.1"/>
    </source>
</evidence>
<keyword evidence="1" id="KW-0812">Transmembrane</keyword>
<organism evidence="2 3">
    <name type="scientific">Dendryphion nanum</name>
    <dbReference type="NCBI Taxonomy" id="256645"/>
    <lineage>
        <taxon>Eukaryota</taxon>
        <taxon>Fungi</taxon>
        <taxon>Dikarya</taxon>
        <taxon>Ascomycota</taxon>
        <taxon>Pezizomycotina</taxon>
        <taxon>Dothideomycetes</taxon>
        <taxon>Pleosporomycetidae</taxon>
        <taxon>Pleosporales</taxon>
        <taxon>Torulaceae</taxon>
        <taxon>Dendryphion</taxon>
    </lineage>
</organism>
<proteinExistence type="predicted"/>
<evidence type="ECO:0000313" key="3">
    <source>
        <dbReference type="Proteomes" id="UP000700596"/>
    </source>
</evidence>
<dbReference type="Proteomes" id="UP000700596">
    <property type="component" value="Unassembled WGS sequence"/>
</dbReference>
<keyword evidence="1" id="KW-1133">Transmembrane helix</keyword>
<dbReference type="AlphaFoldDB" id="A0A9P9IQ00"/>
<keyword evidence="1" id="KW-0472">Membrane</keyword>
<sequence>MLGLSTFVCACNNSVLLVTLNLLAKLKALISRATALYLILSLFYLIIFLFNRLRLDLSWYLV</sequence>
<evidence type="ECO:0000256" key="1">
    <source>
        <dbReference type="SAM" id="Phobius"/>
    </source>
</evidence>
<name>A0A9P9IQ00_9PLEO</name>
<reference evidence="2" key="1">
    <citation type="journal article" date="2021" name="Nat. Commun.">
        <title>Genetic determinants of endophytism in the Arabidopsis root mycobiome.</title>
        <authorList>
            <person name="Mesny F."/>
            <person name="Miyauchi S."/>
            <person name="Thiergart T."/>
            <person name="Pickel B."/>
            <person name="Atanasova L."/>
            <person name="Karlsson M."/>
            <person name="Huettel B."/>
            <person name="Barry K.W."/>
            <person name="Haridas S."/>
            <person name="Chen C."/>
            <person name="Bauer D."/>
            <person name="Andreopoulos W."/>
            <person name="Pangilinan J."/>
            <person name="LaButti K."/>
            <person name="Riley R."/>
            <person name="Lipzen A."/>
            <person name="Clum A."/>
            <person name="Drula E."/>
            <person name="Henrissat B."/>
            <person name="Kohler A."/>
            <person name="Grigoriev I.V."/>
            <person name="Martin F.M."/>
            <person name="Hacquard S."/>
        </authorList>
    </citation>
    <scope>NUCLEOTIDE SEQUENCE</scope>
    <source>
        <strain evidence="2">MPI-CAGE-CH-0243</strain>
    </source>
</reference>
<gene>
    <name evidence="2" type="ORF">B0J11DRAFT_525776</name>
</gene>
<protein>
    <submittedName>
        <fullName evidence="2">Uncharacterized protein</fullName>
    </submittedName>
</protein>
<keyword evidence="3" id="KW-1185">Reference proteome</keyword>